<gene>
    <name evidence="2" type="ORF">UREG_01759</name>
</gene>
<evidence type="ECO:0000256" key="1">
    <source>
        <dbReference type="SAM" id="MobiDB-lite"/>
    </source>
</evidence>
<evidence type="ECO:0000313" key="2">
    <source>
        <dbReference type="EMBL" id="EEP76910.1"/>
    </source>
</evidence>
<reference evidence="3" key="1">
    <citation type="journal article" date="2009" name="Genome Res.">
        <title>Comparative genomic analyses of the human fungal pathogens Coccidioides and their relatives.</title>
        <authorList>
            <person name="Sharpton T.J."/>
            <person name="Stajich J.E."/>
            <person name="Rounsley S.D."/>
            <person name="Gardner M.J."/>
            <person name="Wortman J.R."/>
            <person name="Jordar V.S."/>
            <person name="Maiti R."/>
            <person name="Kodira C.D."/>
            <person name="Neafsey D.E."/>
            <person name="Zeng Q."/>
            <person name="Hung C.-Y."/>
            <person name="McMahan C."/>
            <person name="Muszewska A."/>
            <person name="Grynberg M."/>
            <person name="Mandel M.A."/>
            <person name="Kellner E.M."/>
            <person name="Barker B.M."/>
            <person name="Galgiani J.N."/>
            <person name="Orbach M.J."/>
            <person name="Kirkland T.N."/>
            <person name="Cole G.T."/>
            <person name="Henn M.R."/>
            <person name="Birren B.W."/>
            <person name="Taylor J.W."/>
        </authorList>
    </citation>
    <scope>NUCLEOTIDE SEQUENCE [LARGE SCALE GENOMIC DNA]</scope>
    <source>
        <strain evidence="3">UAMH 1704</strain>
    </source>
</reference>
<dbReference type="RefSeq" id="XP_002542243.1">
    <property type="nucleotide sequence ID" value="XM_002542197.1"/>
</dbReference>
<dbReference type="KEGG" id="ure:UREG_01759"/>
<name>C4JJF2_UNCRE</name>
<protein>
    <submittedName>
        <fullName evidence="2">Uncharacterized protein</fullName>
    </submittedName>
</protein>
<feature type="region of interest" description="Disordered" evidence="1">
    <location>
        <begin position="1"/>
        <end position="82"/>
    </location>
</feature>
<dbReference type="VEuPathDB" id="FungiDB:UREG_01759"/>
<dbReference type="HOGENOM" id="CLU_960411_0_0_1"/>
<dbReference type="Proteomes" id="UP000002058">
    <property type="component" value="Unassembled WGS sequence"/>
</dbReference>
<feature type="compositionally biased region" description="Low complexity" evidence="1">
    <location>
        <begin position="26"/>
        <end position="37"/>
    </location>
</feature>
<dbReference type="InParanoid" id="C4JJF2"/>
<organism evidence="2 3">
    <name type="scientific">Uncinocarpus reesii (strain UAMH 1704)</name>
    <dbReference type="NCBI Taxonomy" id="336963"/>
    <lineage>
        <taxon>Eukaryota</taxon>
        <taxon>Fungi</taxon>
        <taxon>Dikarya</taxon>
        <taxon>Ascomycota</taxon>
        <taxon>Pezizomycotina</taxon>
        <taxon>Eurotiomycetes</taxon>
        <taxon>Eurotiomycetidae</taxon>
        <taxon>Onygenales</taxon>
        <taxon>Onygenaceae</taxon>
        <taxon>Uncinocarpus</taxon>
    </lineage>
</organism>
<dbReference type="AlphaFoldDB" id="C4JJF2"/>
<dbReference type="GeneID" id="8443812"/>
<dbReference type="EMBL" id="CH476615">
    <property type="protein sequence ID" value="EEP76910.1"/>
    <property type="molecule type" value="Genomic_DNA"/>
</dbReference>
<keyword evidence="3" id="KW-1185">Reference proteome</keyword>
<accession>C4JJF2</accession>
<proteinExistence type="predicted"/>
<evidence type="ECO:0000313" key="3">
    <source>
        <dbReference type="Proteomes" id="UP000002058"/>
    </source>
</evidence>
<sequence>MPDEPSEQPPQYSEIAPPSNKGGGSSQSRVGQSSSQRRNTRTQPGNRRPQSDDSVDDPRTLGPEDNDRIRRGDLTNRDRTASDDSVEDLRIAFAGLGAGGRAHHRNSANRGRFPHLDDSIDDLRLTLIPVGAGDGTRHRDFASPHMPSCFNPCCHAGYPVVQHPDDIGGEGLIFCDLDRHCLSLSEMVSEQLPGYGLVIVGPRPPFLGFESVRPPRVHFLVGAVGKLRLYYPGPIMVSLLARCFQICPLEIEDWVTDFGFFEDSRGYLYINPSVVPWAVANDIADVFDPI</sequence>
<feature type="compositionally biased region" description="Basic and acidic residues" evidence="1">
    <location>
        <begin position="65"/>
        <end position="82"/>
    </location>
</feature>